<name>A0ABP4WKU8_9ACTN</name>
<keyword evidence="1" id="KW-0472">Membrane</keyword>
<keyword evidence="1" id="KW-1133">Transmembrane helix</keyword>
<gene>
    <name evidence="2" type="ORF">GCM10009681_30550</name>
</gene>
<evidence type="ECO:0008006" key="4">
    <source>
        <dbReference type="Google" id="ProtNLM"/>
    </source>
</evidence>
<feature type="transmembrane region" description="Helical" evidence="1">
    <location>
        <begin position="183"/>
        <end position="202"/>
    </location>
</feature>
<keyword evidence="1" id="KW-0812">Transmembrane</keyword>
<dbReference type="Gene3D" id="3.40.50.12580">
    <property type="match status" value="1"/>
</dbReference>
<dbReference type="Proteomes" id="UP001500655">
    <property type="component" value="Unassembled WGS sequence"/>
</dbReference>
<sequence length="685" mass="72379">MAIRQKLRMGLKGNRRVALAWAVLFVAAYPALFVSAALTSVIAFAASLTAVVLAEWQAPGRAPGLATALKRAQLDAPHRLLLRDAAILAFVARSVPTATAVALAATLLALHLLRGVVANRLRNVELLRTLPMLTRNLDLGALRIPDAPAAWLGRARRVWLGYAGLPLAVGVVVDTVAGTRVSAPVLAALTLLAVAAVAVAAAREVPRNRHLGNTKWATAEILRQVAAYRPEAVVYFTLTGEGTSTYQIDQWLPTMARLPRRTLILVREREHVPRIAPTHLPILCVPTPADVQGLALPDARVVFYVANAAKNIHMLRRVGVRHVFINHGESDKAANANRFTRVYDAVWVAGPAGRGRYGLTNGAVTDDMIVEVGRPQTAGIEPAVPHERPFTVLYAPTWEGVSASQAFSSVLPAGEAIVTALLSLNPAVRIIYKPHPLTGSRVPAAGQASRRIAALIARANELRAVDPAFAAVIAAEAPARAAAAEQVRALTARVAELTAVAAGGDAAQLARDNGCPDPADFAELAACERQLREADWVASGRWAHRVVTGRTPDLVACFNEADLLVCDLSAVATDFLASDKPYLMVNVSRGDDEAFRAANATAGGAYLIGPDAVGLADVVAAVRAAGPGADPFAERRRATREHLLGPARPDSFSRFVAALDAIEATLPVRAVPAQSPSWEAATAGA</sequence>
<proteinExistence type="predicted"/>
<dbReference type="InterPro" id="IPR043148">
    <property type="entry name" value="TagF_C"/>
</dbReference>
<reference evidence="3" key="1">
    <citation type="journal article" date="2019" name="Int. J. Syst. Evol. Microbiol.">
        <title>The Global Catalogue of Microorganisms (GCM) 10K type strain sequencing project: providing services to taxonomists for standard genome sequencing and annotation.</title>
        <authorList>
            <consortium name="The Broad Institute Genomics Platform"/>
            <consortium name="The Broad Institute Genome Sequencing Center for Infectious Disease"/>
            <person name="Wu L."/>
            <person name="Ma J."/>
        </authorList>
    </citation>
    <scope>NUCLEOTIDE SEQUENCE [LARGE SCALE GENOMIC DNA]</scope>
    <source>
        <strain evidence="3">JCM 13249</strain>
    </source>
</reference>
<dbReference type="RefSeq" id="WP_344081992.1">
    <property type="nucleotide sequence ID" value="NZ_BAAALS010000013.1"/>
</dbReference>
<protein>
    <recommendedName>
        <fullName evidence="4">Integral membrane protein</fullName>
    </recommendedName>
</protein>
<evidence type="ECO:0000313" key="2">
    <source>
        <dbReference type="EMBL" id="GAA1757194.1"/>
    </source>
</evidence>
<dbReference type="EMBL" id="BAAALS010000013">
    <property type="protein sequence ID" value="GAA1757194.1"/>
    <property type="molecule type" value="Genomic_DNA"/>
</dbReference>
<keyword evidence="3" id="KW-1185">Reference proteome</keyword>
<accession>A0ABP4WKU8</accession>
<evidence type="ECO:0000256" key="1">
    <source>
        <dbReference type="SAM" id="Phobius"/>
    </source>
</evidence>
<organism evidence="2 3">
    <name type="scientific">Luedemannella helvata</name>
    <dbReference type="NCBI Taxonomy" id="349315"/>
    <lineage>
        <taxon>Bacteria</taxon>
        <taxon>Bacillati</taxon>
        <taxon>Actinomycetota</taxon>
        <taxon>Actinomycetes</taxon>
        <taxon>Micromonosporales</taxon>
        <taxon>Micromonosporaceae</taxon>
        <taxon>Luedemannella</taxon>
    </lineage>
</organism>
<feature type="transmembrane region" description="Helical" evidence="1">
    <location>
        <begin position="87"/>
        <end position="113"/>
    </location>
</feature>
<evidence type="ECO:0000313" key="3">
    <source>
        <dbReference type="Proteomes" id="UP001500655"/>
    </source>
</evidence>
<comment type="caution">
    <text evidence="2">The sequence shown here is derived from an EMBL/GenBank/DDBJ whole genome shotgun (WGS) entry which is preliminary data.</text>
</comment>